<sequence>KTEFFFIPQIDCGCDGTEPKLKVSLYYESLCPSSINFIKQQLYHVYAEMPEYVDLDLVPYGNAMTLRFPNGTVAFHCQHGNAECYGNIVHACAISLLKPEVSASFIYCTTTQRRPPFAGPFCSKQLNISYTPIQNCAQSNVGLRLHDANGNRTAALVPPHEWVPWVTFNNVWNRKEADEIETDLLSVVCKHLNGSMPNVCNEVYFVN</sequence>
<feature type="non-terminal residue" evidence="6">
    <location>
        <position position="1"/>
    </location>
</feature>
<organism evidence="6 7">
    <name type="scientific">Allacma fusca</name>
    <dbReference type="NCBI Taxonomy" id="39272"/>
    <lineage>
        <taxon>Eukaryota</taxon>
        <taxon>Metazoa</taxon>
        <taxon>Ecdysozoa</taxon>
        <taxon>Arthropoda</taxon>
        <taxon>Hexapoda</taxon>
        <taxon>Collembola</taxon>
        <taxon>Symphypleona</taxon>
        <taxon>Sminthuridae</taxon>
        <taxon>Allacma</taxon>
    </lineage>
</organism>
<keyword evidence="7" id="KW-1185">Reference proteome</keyword>
<dbReference type="PANTHER" id="PTHR13234:SF8">
    <property type="entry name" value="GAMMA-INTERFERON-INDUCIBLE LYSOSOMAL THIOL REDUCTASE"/>
    <property type="match status" value="1"/>
</dbReference>
<comment type="similarity">
    <text evidence="2">Belongs to the GILT family.</text>
</comment>
<protein>
    <recommendedName>
        <fullName evidence="8">Gamma-interferon-inducible lysosomal thiol reductase</fullName>
    </recommendedName>
</protein>
<evidence type="ECO:0000256" key="1">
    <source>
        <dbReference type="ARBA" id="ARBA00004613"/>
    </source>
</evidence>
<gene>
    <name evidence="6" type="ORF">AFUS01_LOCUS25235</name>
</gene>
<dbReference type="Proteomes" id="UP000708208">
    <property type="component" value="Unassembled WGS sequence"/>
</dbReference>
<dbReference type="EMBL" id="CAJVCH010322828">
    <property type="protein sequence ID" value="CAG7786676.1"/>
    <property type="molecule type" value="Genomic_DNA"/>
</dbReference>
<reference evidence="6" key="1">
    <citation type="submission" date="2021-06" db="EMBL/GenBank/DDBJ databases">
        <authorList>
            <person name="Hodson N. C."/>
            <person name="Mongue J. A."/>
            <person name="Jaron S. K."/>
        </authorList>
    </citation>
    <scope>NUCLEOTIDE SEQUENCE</scope>
</reference>
<evidence type="ECO:0000313" key="6">
    <source>
        <dbReference type="EMBL" id="CAG7786676.1"/>
    </source>
</evidence>
<dbReference type="GO" id="GO:0016671">
    <property type="term" value="F:oxidoreductase activity, acting on a sulfur group of donors, disulfide as acceptor"/>
    <property type="evidence" value="ECO:0007669"/>
    <property type="project" value="InterPro"/>
</dbReference>
<keyword evidence="4" id="KW-0732">Signal</keyword>
<evidence type="ECO:0000256" key="2">
    <source>
        <dbReference type="ARBA" id="ARBA00005679"/>
    </source>
</evidence>
<dbReference type="OrthoDB" id="958254at2759"/>
<keyword evidence="5" id="KW-0325">Glycoprotein</keyword>
<comment type="caution">
    <text evidence="6">The sequence shown here is derived from an EMBL/GenBank/DDBJ whole genome shotgun (WGS) entry which is preliminary data.</text>
</comment>
<dbReference type="GO" id="GO:0005576">
    <property type="term" value="C:extracellular region"/>
    <property type="evidence" value="ECO:0007669"/>
    <property type="project" value="UniProtKB-SubCell"/>
</dbReference>
<evidence type="ECO:0000256" key="3">
    <source>
        <dbReference type="ARBA" id="ARBA00022525"/>
    </source>
</evidence>
<keyword evidence="3" id="KW-0964">Secreted</keyword>
<evidence type="ECO:0008006" key="8">
    <source>
        <dbReference type="Google" id="ProtNLM"/>
    </source>
</evidence>
<dbReference type="AlphaFoldDB" id="A0A8J2KBE6"/>
<dbReference type="InterPro" id="IPR004911">
    <property type="entry name" value="Interferon-induced_GILT"/>
</dbReference>
<evidence type="ECO:0000313" key="7">
    <source>
        <dbReference type="Proteomes" id="UP000708208"/>
    </source>
</evidence>
<evidence type="ECO:0000256" key="5">
    <source>
        <dbReference type="ARBA" id="ARBA00023180"/>
    </source>
</evidence>
<name>A0A8J2KBE6_9HEXA</name>
<accession>A0A8J2KBE6</accession>
<dbReference type="PANTHER" id="PTHR13234">
    <property type="entry name" value="GAMMA-INTERFERON INDUCIBLE LYSOSOMAL THIOL REDUCTASE GILT"/>
    <property type="match status" value="1"/>
</dbReference>
<evidence type="ECO:0000256" key="4">
    <source>
        <dbReference type="ARBA" id="ARBA00022729"/>
    </source>
</evidence>
<comment type="subcellular location">
    <subcellularLocation>
        <location evidence="1">Secreted</location>
    </subcellularLocation>
</comment>
<dbReference type="Pfam" id="PF03227">
    <property type="entry name" value="GILT"/>
    <property type="match status" value="1"/>
</dbReference>
<proteinExistence type="inferred from homology"/>